<dbReference type="PROSITE" id="PS51480">
    <property type="entry name" value="DHAL"/>
    <property type="match status" value="1"/>
</dbReference>
<sequence length="574" mass="59231">MTKVYNDPADFKNEVLDGFALAYPGYVERVPGASGFIRRGGPRAGKVSLVIGGGSGHYPSYSGVTGVGFADGAVLGDVFTSPSAEQVYRVARAAHGGAGLVLAFGNYAGDRLNFGAAADRLRGEGVDVRIVYVTDDIASAGPDEAERRRGIAGTFTVYKIGGAAAERGDDLDEVERLMRKANAATFSFGVAFAGCTFPGQSEPLFTVAPRTMDFGLGIHGEPGVRSDEWMPAAKVAAALVEPILAERPEGATRAAVLLNGLGATKYEELFLLWGNVCPLLADAGVELVLPEVGELVTSLDMAGCSLSITWLDDELEELWRAPADTPAFRRGQARTAETFERYVAPDETAAADGSAVTASPASERAADVARKALRAMAAAVAENEEELARLDAVAGDGDHGSGMMRGLRAAQEAADTARGGVGSVLSAAADAFGDRAGGTSGVLWGVLLRTIGRTLGDQDPVDAARLAQAVRRGAEAMRDFGEARLGDKTMLDAIFPFADALDAALAEGRPLGEAWDTAARAAVQAAAATADLVPKVGRARPLAERSVGTPDPGATSMGLVLTAAGDALRDAACG</sequence>
<dbReference type="GO" id="GO:0005829">
    <property type="term" value="C:cytosol"/>
    <property type="evidence" value="ECO:0007669"/>
    <property type="project" value="TreeGrafter"/>
</dbReference>
<dbReference type="Pfam" id="PF02733">
    <property type="entry name" value="Dak1"/>
    <property type="match status" value="1"/>
</dbReference>
<dbReference type="SUPFAM" id="SSF82549">
    <property type="entry name" value="DAK1/DegV-like"/>
    <property type="match status" value="1"/>
</dbReference>
<evidence type="ECO:0000313" key="8">
    <source>
        <dbReference type="Proteomes" id="UP000217103"/>
    </source>
</evidence>
<keyword evidence="2" id="KW-0547">Nucleotide-binding</keyword>
<name>A0A1H1GT91_9ACTN</name>
<dbReference type="InterPro" id="IPR004007">
    <property type="entry name" value="DhaL_dom"/>
</dbReference>
<evidence type="ECO:0000313" key="7">
    <source>
        <dbReference type="EMBL" id="SDR16066.1"/>
    </source>
</evidence>
<keyword evidence="3 7" id="KW-0418">Kinase</keyword>
<evidence type="ECO:0000259" key="6">
    <source>
        <dbReference type="PROSITE" id="PS51481"/>
    </source>
</evidence>
<dbReference type="STRING" id="35622.SAMN04489764_3788"/>
<keyword evidence="4" id="KW-0067">ATP-binding</keyword>
<dbReference type="PANTHER" id="PTHR28629">
    <property type="entry name" value="TRIOKINASE/FMN CYCLASE"/>
    <property type="match status" value="1"/>
</dbReference>
<dbReference type="PANTHER" id="PTHR28629:SF4">
    <property type="entry name" value="TRIOKINASE_FMN CYCLASE"/>
    <property type="match status" value="1"/>
</dbReference>
<dbReference type="InterPro" id="IPR036117">
    <property type="entry name" value="DhaL_dom_sf"/>
</dbReference>
<dbReference type="Gene3D" id="3.30.1180.20">
    <property type="entry name" value="Dihydroxyacetone kinase, domain 2"/>
    <property type="match status" value="1"/>
</dbReference>
<dbReference type="EMBL" id="FNKK01000002">
    <property type="protein sequence ID" value="SDR16066.1"/>
    <property type="molecule type" value="Genomic_DNA"/>
</dbReference>
<dbReference type="OrthoDB" id="9806345at2"/>
<dbReference type="GO" id="GO:0005524">
    <property type="term" value="F:ATP binding"/>
    <property type="evidence" value="ECO:0007669"/>
    <property type="project" value="UniProtKB-KW"/>
</dbReference>
<dbReference type="InterPro" id="IPR004006">
    <property type="entry name" value="DhaK_dom"/>
</dbReference>
<dbReference type="SMART" id="SM01120">
    <property type="entry name" value="Dak2"/>
    <property type="match status" value="1"/>
</dbReference>
<keyword evidence="8" id="KW-1185">Reference proteome</keyword>
<evidence type="ECO:0000256" key="1">
    <source>
        <dbReference type="ARBA" id="ARBA00022679"/>
    </source>
</evidence>
<evidence type="ECO:0000256" key="4">
    <source>
        <dbReference type="ARBA" id="ARBA00022840"/>
    </source>
</evidence>
<dbReference type="PROSITE" id="PS51481">
    <property type="entry name" value="DHAK"/>
    <property type="match status" value="1"/>
</dbReference>
<reference evidence="7 8" key="1">
    <citation type="submission" date="2016-10" db="EMBL/GenBank/DDBJ databases">
        <authorList>
            <person name="de Groot N.N."/>
        </authorList>
    </citation>
    <scope>NUCLEOTIDE SEQUENCE [LARGE SCALE GENOMIC DNA]</scope>
    <source>
        <strain evidence="7 8">DSM 43794</strain>
    </source>
</reference>
<dbReference type="GO" id="GO:0004371">
    <property type="term" value="F:glycerone kinase activity"/>
    <property type="evidence" value="ECO:0007669"/>
    <property type="project" value="InterPro"/>
</dbReference>
<dbReference type="InterPro" id="IPR050861">
    <property type="entry name" value="Dihydroxyacetone_Kinase"/>
</dbReference>
<gene>
    <name evidence="7" type="ORF">SAMN04489764_3788</name>
</gene>
<keyword evidence="1" id="KW-0808">Transferase</keyword>
<dbReference type="RefSeq" id="WP_093260605.1">
    <property type="nucleotide sequence ID" value="NZ_FNKK01000002.1"/>
</dbReference>
<evidence type="ECO:0000259" key="5">
    <source>
        <dbReference type="PROSITE" id="PS51480"/>
    </source>
</evidence>
<dbReference type="GO" id="GO:0019563">
    <property type="term" value="P:glycerol catabolic process"/>
    <property type="evidence" value="ECO:0007669"/>
    <property type="project" value="TreeGrafter"/>
</dbReference>
<dbReference type="SUPFAM" id="SSF101473">
    <property type="entry name" value="DhaL-like"/>
    <property type="match status" value="1"/>
</dbReference>
<evidence type="ECO:0000256" key="2">
    <source>
        <dbReference type="ARBA" id="ARBA00022741"/>
    </source>
</evidence>
<proteinExistence type="predicted"/>
<dbReference type="NCBIfam" id="NF011049">
    <property type="entry name" value="PRK14479.1"/>
    <property type="match status" value="1"/>
</dbReference>
<dbReference type="Proteomes" id="UP000217103">
    <property type="component" value="Unassembled WGS sequence"/>
</dbReference>
<dbReference type="Gene3D" id="3.40.50.10440">
    <property type="entry name" value="Dihydroxyacetone kinase, domain 1"/>
    <property type="match status" value="1"/>
</dbReference>
<feature type="domain" description="DhaL" evidence="5">
    <location>
        <begin position="367"/>
        <end position="566"/>
    </location>
</feature>
<dbReference type="FunFam" id="3.40.50.10440:FF:000001">
    <property type="entry name" value="Dihydroxyacetone kinase, DhaK subunit"/>
    <property type="match status" value="1"/>
</dbReference>
<organism evidence="7 8">
    <name type="scientific">Thermostaphylospora chromogena</name>
    <dbReference type="NCBI Taxonomy" id="35622"/>
    <lineage>
        <taxon>Bacteria</taxon>
        <taxon>Bacillati</taxon>
        <taxon>Actinomycetota</taxon>
        <taxon>Actinomycetes</taxon>
        <taxon>Streptosporangiales</taxon>
        <taxon>Thermomonosporaceae</taxon>
        <taxon>Thermostaphylospora</taxon>
    </lineage>
</organism>
<protein>
    <submittedName>
        <fullName evidence="7">Homodimeric dihydroxyacetone kinase</fullName>
    </submittedName>
</protein>
<dbReference type="FunFam" id="1.25.40.340:FF:000002">
    <property type="entry name" value="Dihydroxyacetone kinase, L subunit"/>
    <property type="match status" value="1"/>
</dbReference>
<evidence type="ECO:0000256" key="3">
    <source>
        <dbReference type="ARBA" id="ARBA00022777"/>
    </source>
</evidence>
<accession>A0A1H1GT91</accession>
<dbReference type="Pfam" id="PF02734">
    <property type="entry name" value="Dak2"/>
    <property type="match status" value="1"/>
</dbReference>
<dbReference type="AlphaFoldDB" id="A0A1H1GT91"/>
<dbReference type="Gene3D" id="1.25.40.340">
    <property type="match status" value="1"/>
</dbReference>
<feature type="domain" description="DhaK" evidence="6">
    <location>
        <begin position="7"/>
        <end position="328"/>
    </location>
</feature>